<name>A0A0B7BN09_9EUPU</name>
<dbReference type="EMBL" id="HACG01046655">
    <property type="protein sequence ID" value="CEK93520.1"/>
    <property type="molecule type" value="Transcribed_RNA"/>
</dbReference>
<protein>
    <submittedName>
        <fullName evidence="1">Uncharacterized protein</fullName>
    </submittedName>
</protein>
<proteinExistence type="predicted"/>
<reference evidence="1" key="1">
    <citation type="submission" date="2014-12" db="EMBL/GenBank/DDBJ databases">
        <title>Insight into the proteome of Arion vulgaris.</title>
        <authorList>
            <person name="Aradska J."/>
            <person name="Bulat T."/>
            <person name="Smidak R."/>
            <person name="Sarate P."/>
            <person name="Gangsoo J."/>
            <person name="Sialana F."/>
            <person name="Bilban M."/>
            <person name="Lubec G."/>
        </authorList>
    </citation>
    <scope>NUCLEOTIDE SEQUENCE</scope>
    <source>
        <tissue evidence="1">Skin</tissue>
    </source>
</reference>
<feature type="non-terminal residue" evidence="1">
    <location>
        <position position="64"/>
    </location>
</feature>
<gene>
    <name evidence="1" type="primary">ORF195732</name>
    <name evidence="2" type="synonym">ORF195747</name>
</gene>
<organism evidence="1">
    <name type="scientific">Arion vulgaris</name>
    <dbReference type="NCBI Taxonomy" id="1028688"/>
    <lineage>
        <taxon>Eukaryota</taxon>
        <taxon>Metazoa</taxon>
        <taxon>Spiralia</taxon>
        <taxon>Lophotrochozoa</taxon>
        <taxon>Mollusca</taxon>
        <taxon>Gastropoda</taxon>
        <taxon>Heterobranchia</taxon>
        <taxon>Euthyneura</taxon>
        <taxon>Panpulmonata</taxon>
        <taxon>Eupulmonata</taxon>
        <taxon>Stylommatophora</taxon>
        <taxon>Helicina</taxon>
        <taxon>Arionoidea</taxon>
        <taxon>Arionidae</taxon>
        <taxon>Arion</taxon>
    </lineage>
</organism>
<accession>A0A0B7BN09</accession>
<dbReference type="EMBL" id="HACG01046650">
    <property type="protein sequence ID" value="CEK93515.1"/>
    <property type="molecule type" value="Transcribed_RNA"/>
</dbReference>
<evidence type="ECO:0000313" key="2">
    <source>
        <dbReference type="EMBL" id="CEK93520.1"/>
    </source>
</evidence>
<evidence type="ECO:0000313" key="1">
    <source>
        <dbReference type="EMBL" id="CEK93515.1"/>
    </source>
</evidence>
<dbReference type="AlphaFoldDB" id="A0A0B7BN09"/>
<sequence>MKVIVLVGKVWKNEDLAISSIILCCLDSLYFDPVLCSTLLSVDASEDPEWQVVVGVTYRGFSSP</sequence>